<feature type="compositionally biased region" description="Polar residues" evidence="2">
    <location>
        <begin position="89"/>
        <end position="100"/>
    </location>
</feature>
<dbReference type="EMBL" id="JAEAOA010001690">
    <property type="protein sequence ID" value="KAK3603561.1"/>
    <property type="molecule type" value="Genomic_DNA"/>
</dbReference>
<keyword evidence="1" id="KW-0175">Coiled coil</keyword>
<feature type="compositionally biased region" description="Polar residues" evidence="2">
    <location>
        <begin position="27"/>
        <end position="37"/>
    </location>
</feature>
<name>A0AAE0T4F6_9BIVA</name>
<keyword evidence="4" id="KW-1185">Reference proteome</keyword>
<evidence type="ECO:0000313" key="4">
    <source>
        <dbReference type="Proteomes" id="UP001195483"/>
    </source>
</evidence>
<dbReference type="InterPro" id="IPR009003">
    <property type="entry name" value="Peptidase_S1_PA"/>
</dbReference>
<comment type="caution">
    <text evidence="3">The sequence shown here is derived from an EMBL/GenBank/DDBJ whole genome shotgun (WGS) entry which is preliminary data.</text>
</comment>
<feature type="region of interest" description="Disordered" evidence="2">
    <location>
        <begin position="27"/>
        <end position="46"/>
    </location>
</feature>
<dbReference type="AlphaFoldDB" id="A0AAE0T4F6"/>
<evidence type="ECO:0000256" key="1">
    <source>
        <dbReference type="SAM" id="Coils"/>
    </source>
</evidence>
<dbReference type="SUPFAM" id="SSF50494">
    <property type="entry name" value="Trypsin-like serine proteases"/>
    <property type="match status" value="1"/>
</dbReference>
<organism evidence="3 4">
    <name type="scientific">Potamilus streckersoni</name>
    <dbReference type="NCBI Taxonomy" id="2493646"/>
    <lineage>
        <taxon>Eukaryota</taxon>
        <taxon>Metazoa</taxon>
        <taxon>Spiralia</taxon>
        <taxon>Lophotrochozoa</taxon>
        <taxon>Mollusca</taxon>
        <taxon>Bivalvia</taxon>
        <taxon>Autobranchia</taxon>
        <taxon>Heteroconchia</taxon>
        <taxon>Palaeoheterodonta</taxon>
        <taxon>Unionida</taxon>
        <taxon>Unionoidea</taxon>
        <taxon>Unionidae</taxon>
        <taxon>Ambleminae</taxon>
        <taxon>Lampsilini</taxon>
        <taxon>Potamilus</taxon>
    </lineage>
</organism>
<reference evidence="3" key="3">
    <citation type="submission" date="2023-05" db="EMBL/GenBank/DDBJ databases">
        <authorList>
            <person name="Smith C.H."/>
        </authorList>
    </citation>
    <scope>NUCLEOTIDE SEQUENCE</scope>
    <source>
        <strain evidence="3">CHS0354</strain>
        <tissue evidence="3">Mantle</tissue>
    </source>
</reference>
<protein>
    <submittedName>
        <fullName evidence="3">Uncharacterized protein</fullName>
    </submittedName>
</protein>
<reference evidence="3" key="1">
    <citation type="journal article" date="2021" name="Genome Biol. Evol.">
        <title>A High-Quality Reference Genome for a Parasitic Bivalve with Doubly Uniparental Inheritance (Bivalvia: Unionida).</title>
        <authorList>
            <person name="Smith C.H."/>
        </authorList>
    </citation>
    <scope>NUCLEOTIDE SEQUENCE</scope>
    <source>
        <strain evidence="3">CHS0354</strain>
    </source>
</reference>
<evidence type="ECO:0000313" key="3">
    <source>
        <dbReference type="EMBL" id="KAK3603561.1"/>
    </source>
</evidence>
<feature type="coiled-coil region" evidence="1">
    <location>
        <begin position="768"/>
        <end position="824"/>
    </location>
</feature>
<evidence type="ECO:0000256" key="2">
    <source>
        <dbReference type="SAM" id="MobiDB-lite"/>
    </source>
</evidence>
<feature type="compositionally biased region" description="Basic and acidic residues" evidence="2">
    <location>
        <begin position="70"/>
        <end position="88"/>
    </location>
</feature>
<sequence>MNNWMWDRQQGKFVPVVSAGLTGNFLQQHGENSQQGTLKDHRSFKTSNIKFRQSLQREMEMRKGSTKADGQGHEKMPNIEKYENRDNKLSGQSKRGQFQSGRRGHTADEKYIDVGSESGSEDKDENEEDNYHSEDTDIKMTEKLKVKPPKFKASIDSLKKVIIPQKKSMHSSDRKGFEVLIEETSGWIKQRIVNKEQLRTETEMPTAVQVSEDSEDDGQDLQYEEEFLEAVRNSNEKIEEMIRNLKIPKQRIMKTAVKQNGYTKGVQLALTEMSKLLRKDISQAVGIWCGYRIEDPHSPVFVVILKDQNCILKKEEVPKPFMNYEIIIRYKNVPNDEEISILEHYGCKNIRSEDIAHVKNCIAKNTERLMMEHSNLSIISPCAIKAHGYKRKKIEVIEDTCIVFYVPVKGIIPIGEKQLPKVIDGIITDVREGEFLFFGGHNAMQYHQQLRMGCCVSSTKIGSLGGFVSLPGDKIGCLTAAHVVLKDNHIVQYIKMKNEERKKLNDSLVEGEINIEMYQPEPLPGVKPFGRVQAIALDAGDIYTPSVDAAIIQITDDERRPEMGNFPDGDFEDVGFTKEDPMLFTSGAILDDIDPSQRGSLVIKFGCTTGITRGFLKWIGGSVRPVDVWGKYCFPAMFGQMEVTMRDFACEGDSGAMVFLCVGGNIRNLRAVGMVIGGSSTGCSCVVTPIKAVFEKLGLINNQLKVFPTKQLSLQETTSLPLAEQIVTHKHVLSMHKQILDTLSEKISSIEQNISLGLRNPDSPEQTMSKAFRRMDSLEKRVDSLEHNMKEGFRNTRNEVFGRVDSLQENMNQSFNRMTELLQNLHR</sequence>
<dbReference type="Proteomes" id="UP001195483">
    <property type="component" value="Unassembled WGS sequence"/>
</dbReference>
<reference evidence="3" key="2">
    <citation type="journal article" date="2021" name="Genome Biol. Evol.">
        <title>Developing a high-quality reference genome for a parasitic bivalve with doubly uniparental inheritance (Bivalvia: Unionida).</title>
        <authorList>
            <person name="Smith C.H."/>
        </authorList>
    </citation>
    <scope>NUCLEOTIDE SEQUENCE</scope>
    <source>
        <strain evidence="3">CHS0354</strain>
        <tissue evidence="3">Mantle</tissue>
    </source>
</reference>
<gene>
    <name evidence="3" type="ORF">CHS0354_027984</name>
</gene>
<proteinExistence type="predicted"/>
<feature type="region of interest" description="Disordered" evidence="2">
    <location>
        <begin position="57"/>
        <end position="136"/>
    </location>
</feature>
<accession>A0AAE0T4F6</accession>